<dbReference type="Pfam" id="PF01943">
    <property type="entry name" value="Polysacc_synt"/>
    <property type="match status" value="1"/>
</dbReference>
<dbReference type="InterPro" id="IPR002797">
    <property type="entry name" value="Polysacc_synth"/>
</dbReference>
<feature type="transmembrane region" description="Helical" evidence="6">
    <location>
        <begin position="108"/>
        <end position="129"/>
    </location>
</feature>
<dbReference type="InterPro" id="IPR024923">
    <property type="entry name" value="PG_synth_SpoVB"/>
</dbReference>
<evidence type="ECO:0000256" key="3">
    <source>
        <dbReference type="ARBA" id="ARBA00022692"/>
    </source>
</evidence>
<keyword evidence="5 6" id="KW-0472">Membrane</keyword>
<dbReference type="PIRSF" id="PIRSF038958">
    <property type="entry name" value="PG_synth_SpoVB"/>
    <property type="match status" value="1"/>
</dbReference>
<reference evidence="7 8" key="1">
    <citation type="submission" date="2017-10" db="EMBL/GenBank/DDBJ databases">
        <title>Bacillus sp. nov., a halophilic bacterium isolated from a Keqin Lake.</title>
        <authorList>
            <person name="Wang H."/>
        </authorList>
    </citation>
    <scope>NUCLEOTIDE SEQUENCE [LARGE SCALE GENOMIC DNA]</scope>
    <source>
        <strain evidence="7 8">KCTC 13187</strain>
    </source>
</reference>
<evidence type="ECO:0000256" key="2">
    <source>
        <dbReference type="ARBA" id="ARBA00022475"/>
    </source>
</evidence>
<evidence type="ECO:0000313" key="8">
    <source>
        <dbReference type="Proteomes" id="UP000281498"/>
    </source>
</evidence>
<keyword evidence="3 6" id="KW-0812">Transmembrane</keyword>
<feature type="transmembrane region" description="Helical" evidence="6">
    <location>
        <begin position="28"/>
        <end position="46"/>
    </location>
</feature>
<dbReference type="GO" id="GO:0005886">
    <property type="term" value="C:plasma membrane"/>
    <property type="evidence" value="ECO:0007669"/>
    <property type="project" value="UniProtKB-SubCell"/>
</dbReference>
<feature type="transmembrane region" description="Helical" evidence="6">
    <location>
        <begin position="343"/>
        <end position="368"/>
    </location>
</feature>
<protein>
    <submittedName>
        <fullName evidence="7">Uncharacterized protein</fullName>
    </submittedName>
</protein>
<gene>
    <name evidence="7" type="ORF">CR203_21860</name>
</gene>
<dbReference type="AlphaFoldDB" id="A0A3A9JWD4"/>
<feature type="transmembrane region" description="Helical" evidence="6">
    <location>
        <begin position="66"/>
        <end position="88"/>
    </location>
</feature>
<dbReference type="Proteomes" id="UP000281498">
    <property type="component" value="Unassembled WGS sequence"/>
</dbReference>
<evidence type="ECO:0000256" key="5">
    <source>
        <dbReference type="ARBA" id="ARBA00023136"/>
    </source>
</evidence>
<dbReference type="InterPro" id="IPR050833">
    <property type="entry name" value="Poly_Biosynth_Transport"/>
</dbReference>
<feature type="transmembrane region" description="Helical" evidence="6">
    <location>
        <begin position="141"/>
        <end position="160"/>
    </location>
</feature>
<feature type="transmembrane region" description="Helical" evidence="6">
    <location>
        <begin position="256"/>
        <end position="276"/>
    </location>
</feature>
<dbReference type="PANTHER" id="PTHR30250">
    <property type="entry name" value="PST FAMILY PREDICTED COLANIC ACID TRANSPORTER"/>
    <property type="match status" value="1"/>
</dbReference>
<organism evidence="7 8">
    <name type="scientific">Salipaludibacillus neizhouensis</name>
    <dbReference type="NCBI Taxonomy" id="885475"/>
    <lineage>
        <taxon>Bacteria</taxon>
        <taxon>Bacillati</taxon>
        <taxon>Bacillota</taxon>
        <taxon>Bacilli</taxon>
        <taxon>Bacillales</taxon>
        <taxon>Bacillaceae</taxon>
    </lineage>
</organism>
<comment type="subcellular location">
    <subcellularLocation>
        <location evidence="1">Cell membrane</location>
        <topology evidence="1">Multi-pass membrane protein</topology>
    </subcellularLocation>
</comment>
<evidence type="ECO:0000256" key="6">
    <source>
        <dbReference type="SAM" id="Phobius"/>
    </source>
</evidence>
<evidence type="ECO:0000313" key="7">
    <source>
        <dbReference type="EMBL" id="RKL65214.1"/>
    </source>
</evidence>
<proteinExistence type="predicted"/>
<evidence type="ECO:0000256" key="4">
    <source>
        <dbReference type="ARBA" id="ARBA00022989"/>
    </source>
</evidence>
<dbReference type="EMBL" id="PDOE01000020">
    <property type="protein sequence ID" value="RKL65214.1"/>
    <property type="molecule type" value="Genomic_DNA"/>
</dbReference>
<dbReference type="PANTHER" id="PTHR30250:SF29">
    <property type="entry name" value="POLYSACCHARIDE BIOSYNTHESIS PROTEIN C-TERMINAL DOMAIN-CONTAINING PROTEIN"/>
    <property type="match status" value="1"/>
</dbReference>
<keyword evidence="4 6" id="KW-1133">Transmembrane helix</keyword>
<feature type="transmembrane region" description="Helical" evidence="6">
    <location>
        <begin position="435"/>
        <end position="457"/>
    </location>
</feature>
<dbReference type="OrthoDB" id="9775950at2"/>
<feature type="transmembrane region" description="Helical" evidence="6">
    <location>
        <begin position="308"/>
        <end position="331"/>
    </location>
</feature>
<name>A0A3A9JWD4_9BACI</name>
<keyword evidence="2" id="KW-1003">Cell membrane</keyword>
<evidence type="ECO:0000256" key="1">
    <source>
        <dbReference type="ARBA" id="ARBA00004651"/>
    </source>
</evidence>
<feature type="transmembrane region" description="Helical" evidence="6">
    <location>
        <begin position="380"/>
        <end position="402"/>
    </location>
</feature>
<feature type="transmembrane region" description="Helical" evidence="6">
    <location>
        <begin position="469"/>
        <end position="489"/>
    </location>
</feature>
<feature type="transmembrane region" description="Helical" evidence="6">
    <location>
        <begin position="172"/>
        <end position="197"/>
    </location>
</feature>
<comment type="caution">
    <text evidence="7">The sequence shown here is derived from an EMBL/GenBank/DDBJ whole genome shotgun (WGS) entry which is preliminary data.</text>
</comment>
<sequence length="547" mass="59819">MELGGWRRGFHAMETDNKKQKQNAWIKGALYLSLAAFLAKGLSALYKIPYQNLTGDTGFYVYQQVYPLYGIAFVLGTYGFPIVIAKIVAEQRESSKENGTKLLQERLLVIFGTLMVLHGSIGLFVIIFAEVIASIMGDAELINAIRMMGLPFFLIPFLAIGRGVYQGLGNNVPTAISQVVEQLVRVIVILGIAWWAMAQGNPYLAGTSAGIGAFVGGIAAILIFIFVLRKYNHIFLQSKKYRISESLPWKMDLKDILINGFFVSVSALALVIFQFIDSMSMFRLLVSEGVSPIEAAVAKGIYDRGWPLIQFGAVVTTVFSYGVVPVLAMAFKRRERALVLTNVGYAVKVSLIFGGAAAVGLATIMPYLNGMMFMDRLGTGALQISAFVVLFGALFMTIAALLHAVNKASLAAGVLMIGLTVKLVLNVALIPTYGITGGAGSSLIAFMLMGLASLVIIKRLLLWTPLTFIFWLKWLLSLMSMFAVVWGYQWVLGQFLATGRAFDTIIALTGAALGGFIYLIIIWKVKLFEKKEWESVPKLGAILPYKD</sequence>
<keyword evidence="8" id="KW-1185">Reference proteome</keyword>
<feature type="transmembrane region" description="Helical" evidence="6">
    <location>
        <begin position="409"/>
        <end position="429"/>
    </location>
</feature>
<feature type="transmembrane region" description="Helical" evidence="6">
    <location>
        <begin position="203"/>
        <end position="228"/>
    </location>
</feature>
<accession>A0A3A9JWD4</accession>
<feature type="transmembrane region" description="Helical" evidence="6">
    <location>
        <begin position="501"/>
        <end position="523"/>
    </location>
</feature>
<dbReference type="CDD" id="cd13124">
    <property type="entry name" value="MATE_SpoVB_like"/>
    <property type="match status" value="1"/>
</dbReference>